<protein>
    <submittedName>
        <fullName evidence="3">HesB protein</fullName>
    </submittedName>
</protein>
<dbReference type="InterPro" id="IPR035903">
    <property type="entry name" value="HesB-like_dom_sf"/>
</dbReference>
<evidence type="ECO:0000259" key="2">
    <source>
        <dbReference type="Pfam" id="PF01521"/>
    </source>
</evidence>
<gene>
    <name evidence="3" type="primary">hesB</name>
</gene>
<feature type="domain" description="Core" evidence="2">
    <location>
        <begin position="1"/>
        <end position="104"/>
    </location>
</feature>
<dbReference type="EMBL" id="AY728387">
    <property type="protein sequence ID" value="AAW57059.1"/>
    <property type="molecule type" value="Genomic_DNA"/>
</dbReference>
<accession>A1KYK6</accession>
<dbReference type="InterPro" id="IPR000361">
    <property type="entry name" value="ATAP_core_dom"/>
</dbReference>
<dbReference type="GO" id="GO:0051537">
    <property type="term" value="F:2 iron, 2 sulfur cluster binding"/>
    <property type="evidence" value="ECO:0007669"/>
    <property type="project" value="TreeGrafter"/>
</dbReference>
<dbReference type="InterPro" id="IPR016092">
    <property type="entry name" value="ATAP"/>
</dbReference>
<dbReference type="NCBIfam" id="TIGR00049">
    <property type="entry name" value="iron-sulfur cluster assembly accessory protein"/>
    <property type="match status" value="1"/>
</dbReference>
<dbReference type="PROSITE" id="PS01152">
    <property type="entry name" value="HESB"/>
    <property type="match status" value="1"/>
</dbReference>
<proteinExistence type="inferred from homology"/>
<dbReference type="Gene3D" id="2.60.300.12">
    <property type="entry name" value="HesB-like domain"/>
    <property type="match status" value="1"/>
</dbReference>
<dbReference type="SUPFAM" id="SSF89360">
    <property type="entry name" value="HesB-like domain"/>
    <property type="match status" value="1"/>
</dbReference>
<dbReference type="InterPro" id="IPR050322">
    <property type="entry name" value="Fe-S_cluster_asmbl/transfer"/>
</dbReference>
<dbReference type="InterPro" id="IPR017870">
    <property type="entry name" value="FeS_cluster_insertion_CS"/>
</dbReference>
<dbReference type="PANTHER" id="PTHR10072:SF41">
    <property type="entry name" value="IRON-SULFUR CLUSTER ASSEMBLY 1 HOMOLOG, MITOCHONDRIAL"/>
    <property type="match status" value="1"/>
</dbReference>
<sequence>MTVSLTEKAAFRLRTFLEEKGSKVTGIRVGIKDGGCGGHEYTLNLVKQPDDQDMFFEQENVPIYVNSQSFPLLKGVVIDFVDSLTQSGFIFTNPNAGDTCGCGKSFSSRDCGSKATSCS</sequence>
<dbReference type="GO" id="GO:0016226">
    <property type="term" value="P:iron-sulfur cluster assembly"/>
    <property type="evidence" value="ECO:0007669"/>
    <property type="project" value="InterPro"/>
</dbReference>
<organism evidence="3">
    <name type="scientific">cyanobacterium endosymbiont of Rhopalodia gibba</name>
    <dbReference type="NCBI Taxonomy" id="309035"/>
    <lineage>
        <taxon>Bacteria</taxon>
        <taxon>Bacillati</taxon>
        <taxon>Cyanobacteriota</taxon>
    </lineage>
</organism>
<dbReference type="GO" id="GO:0005737">
    <property type="term" value="C:cytoplasm"/>
    <property type="evidence" value="ECO:0007669"/>
    <property type="project" value="TreeGrafter"/>
</dbReference>
<name>A1KYK6_9CYAN</name>
<evidence type="ECO:0000256" key="1">
    <source>
        <dbReference type="ARBA" id="ARBA00006718"/>
    </source>
</evidence>
<dbReference type="Pfam" id="PF01521">
    <property type="entry name" value="Fe-S_biosyn"/>
    <property type="match status" value="1"/>
</dbReference>
<reference evidence="3" key="1">
    <citation type="journal article" date="2008" name="BMC Evol. Biol.">
        <title>The cyanobacterial endosymbiont of the unicellular algae Rhopalodia gibba shows reductive genome evolution.</title>
        <authorList>
            <person name="Kneip C."/>
            <person name="Voss C."/>
            <person name="Lockhart P.J."/>
            <person name="Maier U.G."/>
        </authorList>
    </citation>
    <scope>NUCLEOTIDE SEQUENCE</scope>
</reference>
<dbReference type="PANTHER" id="PTHR10072">
    <property type="entry name" value="IRON-SULFUR CLUSTER ASSEMBLY PROTEIN"/>
    <property type="match status" value="1"/>
</dbReference>
<evidence type="ECO:0000313" key="3">
    <source>
        <dbReference type="EMBL" id="AAW57059.1"/>
    </source>
</evidence>
<comment type="similarity">
    <text evidence="1">Belongs to the HesB/IscA family.</text>
</comment>
<dbReference type="AlphaFoldDB" id="A1KYK6"/>